<evidence type="ECO:0000313" key="1">
    <source>
        <dbReference type="EMBL" id="ECE6361003.1"/>
    </source>
</evidence>
<dbReference type="Proteomes" id="UP000839598">
    <property type="component" value="Unassembled WGS sequence"/>
</dbReference>
<dbReference type="AlphaFoldDB" id="A0A344R0T4"/>
<protein>
    <submittedName>
        <fullName evidence="1">Uncharacterized protein</fullName>
    </submittedName>
</protein>
<gene>
    <name evidence="2" type="ORF">DN310_22945</name>
    <name evidence="1" type="ORF">DPA05_15180</name>
</gene>
<reference evidence="1" key="1">
    <citation type="submission" date="2018-06" db="EMBL/GenBank/DDBJ databases">
        <authorList>
            <person name="Ashton P.M."/>
            <person name="Dallman T."/>
            <person name="Nair S."/>
            <person name="De Pinna E."/>
            <person name="Peters T."/>
            <person name="Grant K."/>
        </authorList>
    </citation>
    <scope>NUCLEOTIDE SEQUENCE [LARGE SCALE GENOMIC DNA]</scope>
    <source>
        <strain evidence="2">275803</strain>
        <strain evidence="1">319688</strain>
    </source>
</reference>
<dbReference type="Proteomes" id="UP000839852">
    <property type="component" value="Unassembled WGS sequence"/>
</dbReference>
<dbReference type="EMBL" id="AAIVAV010000039">
    <property type="protein sequence ID" value="ECI4012082.1"/>
    <property type="molecule type" value="Genomic_DNA"/>
</dbReference>
<dbReference type="EMBL" id="AAIIOQ010000016">
    <property type="protein sequence ID" value="ECE6361003.1"/>
    <property type="molecule type" value="Genomic_DNA"/>
</dbReference>
<accession>A0A344R0T4</accession>
<proteinExistence type="predicted"/>
<comment type="caution">
    <text evidence="1">The sequence shown here is derived from an EMBL/GenBank/DDBJ whole genome shotgun (WGS) entry which is preliminary data.</text>
</comment>
<name>A0A344R0T4_SALER</name>
<accession>A0A3W1EFQ5</accession>
<evidence type="ECO:0000313" key="2">
    <source>
        <dbReference type="EMBL" id="ECI4012082.1"/>
    </source>
</evidence>
<organism evidence="1">
    <name type="scientific">Salmonella enterica subsp. salamae</name>
    <dbReference type="NCBI Taxonomy" id="59202"/>
    <lineage>
        <taxon>Bacteria</taxon>
        <taxon>Pseudomonadati</taxon>
        <taxon>Pseudomonadota</taxon>
        <taxon>Gammaproteobacteria</taxon>
        <taxon>Enterobacterales</taxon>
        <taxon>Enterobacteriaceae</taxon>
        <taxon>Salmonella</taxon>
    </lineage>
</organism>
<sequence length="60" mass="6442">MAFPRAEPSAAVIVSLLSKRPLEISLVSILVFNSHHGFVDMVISPAVILPGALNVRIIFS</sequence>